<reference evidence="5" key="1">
    <citation type="submission" date="2020-12" db="EMBL/GenBank/DDBJ databases">
        <title>The genome sequence of Inhella sp. 1Y17.</title>
        <authorList>
            <person name="Liu Y."/>
        </authorList>
    </citation>
    <scope>NUCLEOTIDE SEQUENCE</scope>
    <source>
        <strain evidence="5">1Y17</strain>
    </source>
</reference>
<proteinExistence type="predicted"/>
<dbReference type="PANTHER" id="PTHR46796">
    <property type="entry name" value="HTH-TYPE TRANSCRIPTIONAL ACTIVATOR RHAS-RELATED"/>
    <property type="match status" value="1"/>
</dbReference>
<keyword evidence="3" id="KW-0804">Transcription</keyword>
<dbReference type="InterPro" id="IPR050204">
    <property type="entry name" value="AraC_XylS_family_regulators"/>
</dbReference>
<accession>A0A931J1Y0</accession>
<evidence type="ECO:0000256" key="3">
    <source>
        <dbReference type="ARBA" id="ARBA00023163"/>
    </source>
</evidence>
<feature type="domain" description="HTH araC/xylS-type" evidence="4">
    <location>
        <begin position="139"/>
        <end position="238"/>
    </location>
</feature>
<evidence type="ECO:0000256" key="2">
    <source>
        <dbReference type="ARBA" id="ARBA00023125"/>
    </source>
</evidence>
<dbReference type="GO" id="GO:0003700">
    <property type="term" value="F:DNA-binding transcription factor activity"/>
    <property type="evidence" value="ECO:0007669"/>
    <property type="project" value="InterPro"/>
</dbReference>
<sequence>MSASPQPYWQGQALLGAGLALFVGHSGDNRAHRHLAHQVCLARPGTVLQLEMDEGVVQGEALWLRSGTRHRLLGHQGLLLWVDPTHALAPALLGSDPAAWGHLEPAWSARLQALALNPQAATLMALLPPAAAAADARLASVLALLRRALAGGDKGERQALAQACALSPDRFSHWFKAQSGMPLRSYRKWLRLLLAIEQALAGRSLTEAAHGAGFADQAHFARTLREMLGVTASIALRGVRLL</sequence>
<evidence type="ECO:0000313" key="5">
    <source>
        <dbReference type="EMBL" id="MBH9576655.1"/>
    </source>
</evidence>
<name>A0A931J1Y0_9BURK</name>
<dbReference type="GO" id="GO:0043565">
    <property type="term" value="F:sequence-specific DNA binding"/>
    <property type="evidence" value="ECO:0007669"/>
    <property type="project" value="InterPro"/>
</dbReference>
<protein>
    <submittedName>
        <fullName evidence="5">AraC family transcriptional regulator</fullName>
    </submittedName>
</protein>
<organism evidence="5 6">
    <name type="scientific">Inhella proteolytica</name>
    <dbReference type="NCBI Taxonomy" id="2795029"/>
    <lineage>
        <taxon>Bacteria</taxon>
        <taxon>Pseudomonadati</taxon>
        <taxon>Pseudomonadota</taxon>
        <taxon>Betaproteobacteria</taxon>
        <taxon>Burkholderiales</taxon>
        <taxon>Sphaerotilaceae</taxon>
        <taxon>Inhella</taxon>
    </lineage>
</organism>
<dbReference type="Gene3D" id="1.10.10.60">
    <property type="entry name" value="Homeodomain-like"/>
    <property type="match status" value="1"/>
</dbReference>
<dbReference type="Proteomes" id="UP000613266">
    <property type="component" value="Unassembled WGS sequence"/>
</dbReference>
<dbReference type="Pfam" id="PF12833">
    <property type="entry name" value="HTH_18"/>
    <property type="match status" value="1"/>
</dbReference>
<comment type="caution">
    <text evidence="5">The sequence shown here is derived from an EMBL/GenBank/DDBJ whole genome shotgun (WGS) entry which is preliminary data.</text>
</comment>
<keyword evidence="1" id="KW-0805">Transcription regulation</keyword>
<gene>
    <name evidence="5" type="ORF">I7X39_07045</name>
</gene>
<dbReference type="SMART" id="SM00342">
    <property type="entry name" value="HTH_ARAC"/>
    <property type="match status" value="1"/>
</dbReference>
<dbReference type="RefSeq" id="WP_198110275.1">
    <property type="nucleotide sequence ID" value="NZ_JAEDAK010000004.1"/>
</dbReference>
<evidence type="ECO:0000313" key="6">
    <source>
        <dbReference type="Proteomes" id="UP000613266"/>
    </source>
</evidence>
<keyword evidence="2" id="KW-0238">DNA-binding</keyword>
<dbReference type="AlphaFoldDB" id="A0A931J1Y0"/>
<evidence type="ECO:0000259" key="4">
    <source>
        <dbReference type="PROSITE" id="PS01124"/>
    </source>
</evidence>
<evidence type="ECO:0000256" key="1">
    <source>
        <dbReference type="ARBA" id="ARBA00023015"/>
    </source>
</evidence>
<dbReference type="PROSITE" id="PS01124">
    <property type="entry name" value="HTH_ARAC_FAMILY_2"/>
    <property type="match status" value="1"/>
</dbReference>
<keyword evidence="6" id="KW-1185">Reference proteome</keyword>
<dbReference type="PANTHER" id="PTHR46796:SF15">
    <property type="entry name" value="BLL1074 PROTEIN"/>
    <property type="match status" value="1"/>
</dbReference>
<dbReference type="EMBL" id="JAEDAK010000004">
    <property type="protein sequence ID" value="MBH9576655.1"/>
    <property type="molecule type" value="Genomic_DNA"/>
</dbReference>
<dbReference type="InterPro" id="IPR018060">
    <property type="entry name" value="HTH_AraC"/>
</dbReference>